<dbReference type="AlphaFoldDB" id="A0A0E0BRE0"/>
<reference evidence="2" key="2">
    <citation type="submission" date="2018-05" db="EMBL/GenBank/DDBJ databases">
        <title>OgluRS3 (Oryza glumaepatula Reference Sequence Version 3).</title>
        <authorList>
            <person name="Zhang J."/>
            <person name="Kudrna D."/>
            <person name="Lee S."/>
            <person name="Talag J."/>
            <person name="Welchert J."/>
            <person name="Wing R.A."/>
        </authorList>
    </citation>
    <scope>NUCLEOTIDE SEQUENCE [LARGE SCALE GENOMIC DNA]</scope>
</reference>
<dbReference type="EnsemblPlants" id="OGLUM12G10020.1">
    <property type="protein sequence ID" value="OGLUM12G10020.1"/>
    <property type="gene ID" value="OGLUM12G10020"/>
</dbReference>
<protein>
    <submittedName>
        <fullName evidence="2">Uncharacterized protein</fullName>
    </submittedName>
</protein>
<reference evidence="2" key="1">
    <citation type="submission" date="2015-04" db="UniProtKB">
        <authorList>
            <consortium name="EnsemblPlants"/>
        </authorList>
    </citation>
    <scope>IDENTIFICATION</scope>
</reference>
<feature type="compositionally biased region" description="Polar residues" evidence="1">
    <location>
        <begin position="57"/>
        <end position="67"/>
    </location>
</feature>
<evidence type="ECO:0000313" key="3">
    <source>
        <dbReference type="Proteomes" id="UP000026961"/>
    </source>
</evidence>
<dbReference type="HOGENOM" id="CLU_1582689_0_0_1"/>
<feature type="region of interest" description="Disordered" evidence="1">
    <location>
        <begin position="1"/>
        <end position="169"/>
    </location>
</feature>
<organism evidence="2">
    <name type="scientific">Oryza glumipatula</name>
    <dbReference type="NCBI Taxonomy" id="40148"/>
    <lineage>
        <taxon>Eukaryota</taxon>
        <taxon>Viridiplantae</taxon>
        <taxon>Streptophyta</taxon>
        <taxon>Embryophyta</taxon>
        <taxon>Tracheophyta</taxon>
        <taxon>Spermatophyta</taxon>
        <taxon>Magnoliopsida</taxon>
        <taxon>Liliopsida</taxon>
        <taxon>Poales</taxon>
        <taxon>Poaceae</taxon>
        <taxon>BOP clade</taxon>
        <taxon>Oryzoideae</taxon>
        <taxon>Oryzeae</taxon>
        <taxon>Oryzinae</taxon>
        <taxon>Oryza</taxon>
    </lineage>
</organism>
<proteinExistence type="predicted"/>
<evidence type="ECO:0000313" key="2">
    <source>
        <dbReference type="EnsemblPlants" id="OGLUM12G10020.1"/>
    </source>
</evidence>
<feature type="compositionally biased region" description="Basic residues" evidence="1">
    <location>
        <begin position="110"/>
        <end position="127"/>
    </location>
</feature>
<name>A0A0E0BRE0_9ORYZ</name>
<sequence>VAGSPAARGGGADERPRREKDLTGGKHERGATTASWQVGGRNEKGSRSHGEDEAIERQSTNEASHFASSVYHGVASRAAGDRLRRHGPKRWRRPKGGPAASGGWGEKAGTARRCRGSAGQRRRRWRRWVVGGGGARAGRLGRARGQRSQHGGGPEQDEDGGWWQSGSGA</sequence>
<keyword evidence="3" id="KW-1185">Reference proteome</keyword>
<feature type="compositionally biased region" description="Basic and acidic residues" evidence="1">
    <location>
        <begin position="41"/>
        <end position="56"/>
    </location>
</feature>
<accession>A0A0E0BRE0</accession>
<dbReference type="Gramene" id="OGLUM12G10020.1">
    <property type="protein sequence ID" value="OGLUM12G10020.1"/>
    <property type="gene ID" value="OGLUM12G10020"/>
</dbReference>
<dbReference type="Proteomes" id="UP000026961">
    <property type="component" value="Chromosome 12"/>
</dbReference>
<feature type="compositionally biased region" description="Basic residues" evidence="1">
    <location>
        <begin position="83"/>
        <end position="95"/>
    </location>
</feature>
<feature type="compositionally biased region" description="Basic and acidic residues" evidence="1">
    <location>
        <begin position="11"/>
        <end position="30"/>
    </location>
</feature>
<evidence type="ECO:0000256" key="1">
    <source>
        <dbReference type="SAM" id="MobiDB-lite"/>
    </source>
</evidence>